<dbReference type="InterPro" id="IPR014710">
    <property type="entry name" value="RmlC-like_jellyroll"/>
</dbReference>
<evidence type="ECO:0000256" key="1">
    <source>
        <dbReference type="ARBA" id="ARBA00023015"/>
    </source>
</evidence>
<gene>
    <name evidence="5" type="ORF">H9942_04850</name>
</gene>
<dbReference type="InterPro" id="IPR020449">
    <property type="entry name" value="Tscrpt_reg_AraC-type_HTH"/>
</dbReference>
<dbReference type="SMART" id="SM00342">
    <property type="entry name" value="HTH_ARAC"/>
    <property type="match status" value="1"/>
</dbReference>
<dbReference type="Gene3D" id="1.10.10.60">
    <property type="entry name" value="Homeodomain-like"/>
    <property type="match status" value="2"/>
</dbReference>
<dbReference type="PROSITE" id="PS00041">
    <property type="entry name" value="HTH_ARAC_FAMILY_1"/>
    <property type="match status" value="1"/>
</dbReference>
<organism evidence="5 6">
    <name type="scientific">Candidatus Acutalibacter ornithocaccae</name>
    <dbReference type="NCBI Taxonomy" id="2838416"/>
    <lineage>
        <taxon>Bacteria</taxon>
        <taxon>Bacillati</taxon>
        <taxon>Bacillota</taxon>
        <taxon>Clostridia</taxon>
        <taxon>Eubacteriales</taxon>
        <taxon>Acutalibacteraceae</taxon>
        <taxon>Acutalibacter</taxon>
    </lineage>
</organism>
<dbReference type="InterPro" id="IPR018062">
    <property type="entry name" value="HTH_AraC-typ_CS"/>
</dbReference>
<evidence type="ECO:0000313" key="6">
    <source>
        <dbReference type="Proteomes" id="UP000824214"/>
    </source>
</evidence>
<dbReference type="PROSITE" id="PS01124">
    <property type="entry name" value="HTH_ARAC_FAMILY_2"/>
    <property type="match status" value="1"/>
</dbReference>
<dbReference type="InterPro" id="IPR018060">
    <property type="entry name" value="HTH_AraC"/>
</dbReference>
<dbReference type="InterPro" id="IPR003313">
    <property type="entry name" value="AraC-bd"/>
</dbReference>
<dbReference type="GO" id="GO:0003700">
    <property type="term" value="F:DNA-binding transcription factor activity"/>
    <property type="evidence" value="ECO:0007669"/>
    <property type="project" value="InterPro"/>
</dbReference>
<sequence>MKTPLISQMRYSQADQTPHSHYHLSCEMVFVSAGAAEFVIDGKSYVAEENSLVFISSYEQHEVRVRRRPYRRYFAMVQAAEVERAFPSSSLPGIFQNRPQGFSHCVSLGGAAPEPERLFARLLAEWDSPAPYGEPMVRALLEEVLIHVYRACPQNFAPLETGAAGRVREVQRYIESHFAEDLRISDLAKAFYMNHCYMTHLFKKQVGYSPKQYLLLNRLSYAQELLENSDLPVSQIAFQCGFGDANNFIRAFRESFGLSPSQFRQREGSRP</sequence>
<dbReference type="Proteomes" id="UP000824214">
    <property type="component" value="Unassembled WGS sequence"/>
</dbReference>
<protein>
    <submittedName>
        <fullName evidence="5">AraC family transcriptional regulator</fullName>
    </submittedName>
</protein>
<dbReference type="PRINTS" id="PR00032">
    <property type="entry name" value="HTHARAC"/>
</dbReference>
<dbReference type="InterPro" id="IPR037923">
    <property type="entry name" value="HTH-like"/>
</dbReference>
<dbReference type="SUPFAM" id="SSF51215">
    <property type="entry name" value="Regulatory protein AraC"/>
    <property type="match status" value="1"/>
</dbReference>
<dbReference type="Pfam" id="PF12833">
    <property type="entry name" value="HTH_18"/>
    <property type="match status" value="1"/>
</dbReference>
<evidence type="ECO:0000256" key="3">
    <source>
        <dbReference type="ARBA" id="ARBA00023163"/>
    </source>
</evidence>
<dbReference type="Gene3D" id="2.60.120.10">
    <property type="entry name" value="Jelly Rolls"/>
    <property type="match status" value="1"/>
</dbReference>
<dbReference type="Pfam" id="PF02311">
    <property type="entry name" value="AraC_binding"/>
    <property type="match status" value="1"/>
</dbReference>
<keyword evidence="3" id="KW-0804">Transcription</keyword>
<accession>A0A9D2RYE1</accession>
<evidence type="ECO:0000313" key="5">
    <source>
        <dbReference type="EMBL" id="HJB37383.1"/>
    </source>
</evidence>
<reference evidence="5" key="1">
    <citation type="journal article" date="2021" name="PeerJ">
        <title>Extensive microbial diversity within the chicken gut microbiome revealed by metagenomics and culture.</title>
        <authorList>
            <person name="Gilroy R."/>
            <person name="Ravi A."/>
            <person name="Getino M."/>
            <person name="Pursley I."/>
            <person name="Horton D.L."/>
            <person name="Alikhan N.F."/>
            <person name="Baker D."/>
            <person name="Gharbi K."/>
            <person name="Hall N."/>
            <person name="Watson M."/>
            <person name="Adriaenssens E.M."/>
            <person name="Foster-Nyarko E."/>
            <person name="Jarju S."/>
            <person name="Secka A."/>
            <person name="Antonio M."/>
            <person name="Oren A."/>
            <person name="Chaudhuri R.R."/>
            <person name="La Ragione R."/>
            <person name="Hildebrand F."/>
            <person name="Pallen M.J."/>
        </authorList>
    </citation>
    <scope>NUCLEOTIDE SEQUENCE</scope>
    <source>
        <strain evidence="5">ChiBcolR8-3208</strain>
    </source>
</reference>
<dbReference type="EMBL" id="DWXZ01000100">
    <property type="protein sequence ID" value="HJB37383.1"/>
    <property type="molecule type" value="Genomic_DNA"/>
</dbReference>
<keyword evidence="2" id="KW-0238">DNA-binding</keyword>
<dbReference type="InterPro" id="IPR009057">
    <property type="entry name" value="Homeodomain-like_sf"/>
</dbReference>
<keyword evidence="1" id="KW-0805">Transcription regulation</keyword>
<dbReference type="GO" id="GO:0043565">
    <property type="term" value="F:sequence-specific DNA binding"/>
    <property type="evidence" value="ECO:0007669"/>
    <property type="project" value="InterPro"/>
</dbReference>
<dbReference type="SUPFAM" id="SSF46689">
    <property type="entry name" value="Homeodomain-like"/>
    <property type="match status" value="2"/>
</dbReference>
<reference evidence="5" key="2">
    <citation type="submission" date="2021-04" db="EMBL/GenBank/DDBJ databases">
        <authorList>
            <person name="Gilroy R."/>
        </authorList>
    </citation>
    <scope>NUCLEOTIDE SEQUENCE</scope>
    <source>
        <strain evidence="5">ChiBcolR8-3208</strain>
    </source>
</reference>
<evidence type="ECO:0000256" key="2">
    <source>
        <dbReference type="ARBA" id="ARBA00023125"/>
    </source>
</evidence>
<dbReference type="AlphaFoldDB" id="A0A9D2RYE1"/>
<feature type="domain" description="HTH araC/xylS-type" evidence="4">
    <location>
        <begin position="168"/>
        <end position="266"/>
    </location>
</feature>
<evidence type="ECO:0000259" key="4">
    <source>
        <dbReference type="PROSITE" id="PS01124"/>
    </source>
</evidence>
<comment type="caution">
    <text evidence="5">The sequence shown here is derived from an EMBL/GenBank/DDBJ whole genome shotgun (WGS) entry which is preliminary data.</text>
</comment>
<dbReference type="PANTHER" id="PTHR43280:SF28">
    <property type="entry name" value="HTH-TYPE TRANSCRIPTIONAL ACTIVATOR RHAS"/>
    <property type="match status" value="1"/>
</dbReference>
<proteinExistence type="predicted"/>
<name>A0A9D2RYE1_9FIRM</name>
<dbReference type="PANTHER" id="PTHR43280">
    <property type="entry name" value="ARAC-FAMILY TRANSCRIPTIONAL REGULATOR"/>
    <property type="match status" value="1"/>
</dbReference>